<protein>
    <submittedName>
        <fullName evidence="1">Unnamed protein product</fullName>
    </submittedName>
</protein>
<name>A0ACB5TRQ6_CANBO</name>
<dbReference type="EMBL" id="BSXV01001649">
    <property type="protein sequence ID" value="GME93503.1"/>
    <property type="molecule type" value="Genomic_DNA"/>
</dbReference>
<evidence type="ECO:0000313" key="2">
    <source>
        <dbReference type="Proteomes" id="UP001165101"/>
    </source>
</evidence>
<gene>
    <name evidence="1" type="ORF">Cboi01_000316300</name>
</gene>
<organism evidence="1 2">
    <name type="scientific">Candida boidinii</name>
    <name type="common">Yeast</name>
    <dbReference type="NCBI Taxonomy" id="5477"/>
    <lineage>
        <taxon>Eukaryota</taxon>
        <taxon>Fungi</taxon>
        <taxon>Dikarya</taxon>
        <taxon>Ascomycota</taxon>
        <taxon>Saccharomycotina</taxon>
        <taxon>Pichiomycetes</taxon>
        <taxon>Pichiales</taxon>
        <taxon>Pichiaceae</taxon>
        <taxon>Ogataea</taxon>
        <taxon>Ogataea/Candida clade</taxon>
    </lineage>
</organism>
<comment type="caution">
    <text evidence="1">The sequence shown here is derived from an EMBL/GenBank/DDBJ whole genome shotgun (WGS) entry which is preliminary data.</text>
</comment>
<dbReference type="Proteomes" id="UP001165101">
    <property type="component" value="Unassembled WGS sequence"/>
</dbReference>
<reference evidence="1" key="1">
    <citation type="submission" date="2023-04" db="EMBL/GenBank/DDBJ databases">
        <title>Candida boidinii NBRC 1967.</title>
        <authorList>
            <person name="Ichikawa N."/>
            <person name="Sato H."/>
            <person name="Tonouchi N."/>
        </authorList>
    </citation>
    <scope>NUCLEOTIDE SEQUENCE</scope>
    <source>
        <strain evidence="1">NBRC 1967</strain>
    </source>
</reference>
<keyword evidence="2" id="KW-1185">Reference proteome</keyword>
<sequence length="290" mass="33752">MLSVSNILNSGNNSSANLSSVSDPLSKSQIEMYKNILKNLENQYYELKDKYNEDDDSMNLIINLQVTKLLKTCEFIKLKNFENNSYKDESLHKSIHKIDKLLKDLKFDCDYNLELNKIRYDELESIKLQENELAERKANGESIEESGNTTTKNINESKEEESIESLRRRLLSTNRGPSKLDEAISIEQKNEYNENLHKEYLKDISIFINQAKDTALKFQEIISNDSIILKEATEQLEKSNGNMSKISIVLKKYHSSGKLNFWFYLRILSLVLISFIIFILIIRILSFRII</sequence>
<evidence type="ECO:0000313" key="1">
    <source>
        <dbReference type="EMBL" id="GME93503.1"/>
    </source>
</evidence>
<accession>A0ACB5TRQ6</accession>
<proteinExistence type="predicted"/>